<evidence type="ECO:0000259" key="2">
    <source>
        <dbReference type="Pfam" id="PF08327"/>
    </source>
</evidence>
<organism evidence="3 4">
    <name type="scientific">Corallococcus aberystwythensis</name>
    <dbReference type="NCBI Taxonomy" id="2316722"/>
    <lineage>
        <taxon>Bacteria</taxon>
        <taxon>Pseudomonadati</taxon>
        <taxon>Myxococcota</taxon>
        <taxon>Myxococcia</taxon>
        <taxon>Myxococcales</taxon>
        <taxon>Cystobacterineae</taxon>
        <taxon>Myxococcaceae</taxon>
        <taxon>Corallococcus</taxon>
    </lineage>
</organism>
<evidence type="ECO:0000313" key="4">
    <source>
        <dbReference type="Proteomes" id="UP000267003"/>
    </source>
</evidence>
<feature type="domain" description="Activator of Hsp90 ATPase homologue 1/2-like C-terminal" evidence="2">
    <location>
        <begin position="32"/>
        <end position="152"/>
    </location>
</feature>
<dbReference type="InterPro" id="IPR023393">
    <property type="entry name" value="START-like_dom_sf"/>
</dbReference>
<keyword evidence="4" id="KW-1185">Reference proteome</keyword>
<name>A0A3A8QYZ2_9BACT</name>
<dbReference type="Gene3D" id="3.30.530.20">
    <property type="match status" value="1"/>
</dbReference>
<reference evidence="4" key="1">
    <citation type="submission" date="2018-09" db="EMBL/GenBank/DDBJ databases">
        <authorList>
            <person name="Livingstone P.G."/>
            <person name="Whitworth D.E."/>
        </authorList>
    </citation>
    <scope>NUCLEOTIDE SEQUENCE [LARGE SCALE GENOMIC DNA]</scope>
    <source>
        <strain evidence="4">AB050A</strain>
    </source>
</reference>
<proteinExistence type="inferred from homology"/>
<evidence type="ECO:0000256" key="1">
    <source>
        <dbReference type="ARBA" id="ARBA00006817"/>
    </source>
</evidence>
<dbReference type="SUPFAM" id="SSF55961">
    <property type="entry name" value="Bet v1-like"/>
    <property type="match status" value="1"/>
</dbReference>
<sequence length="169" mass="18665">MNTVEVVYPTPRRDTMPRPHSLTLQRQLSISAGEAFDFWVNPTKVAAWWGPNAGDRSDVRTLELRAGGKYRILTHAPNGDTYDFTGEFRALEPGQKVSFTWEVEKSGPSQVTVTFEEQGSGTKLTLVHEGLHSEQDRDGCIDGWNGALDKLGREARQWAGGQAEAPAPP</sequence>
<gene>
    <name evidence="3" type="ORF">D7W81_05105</name>
</gene>
<protein>
    <submittedName>
        <fullName evidence="3">SRPBCC domain-containing protein</fullName>
    </submittedName>
</protein>
<dbReference type="AlphaFoldDB" id="A0A3A8QYZ2"/>
<dbReference type="EMBL" id="RAWK01000019">
    <property type="protein sequence ID" value="RKH72968.1"/>
    <property type="molecule type" value="Genomic_DNA"/>
</dbReference>
<accession>A0A3A8QYZ2</accession>
<comment type="caution">
    <text evidence="3">The sequence shown here is derived from an EMBL/GenBank/DDBJ whole genome shotgun (WGS) entry which is preliminary data.</text>
</comment>
<dbReference type="Proteomes" id="UP000267003">
    <property type="component" value="Unassembled WGS sequence"/>
</dbReference>
<dbReference type="Pfam" id="PF08327">
    <property type="entry name" value="AHSA1"/>
    <property type="match status" value="1"/>
</dbReference>
<evidence type="ECO:0000313" key="3">
    <source>
        <dbReference type="EMBL" id="RKH72968.1"/>
    </source>
</evidence>
<dbReference type="CDD" id="cd07814">
    <property type="entry name" value="SRPBCC_CalC_Aha1-like"/>
    <property type="match status" value="1"/>
</dbReference>
<comment type="similarity">
    <text evidence="1">Belongs to the AHA1 family.</text>
</comment>
<dbReference type="InterPro" id="IPR013538">
    <property type="entry name" value="ASHA1/2-like_C"/>
</dbReference>